<evidence type="ECO:0000256" key="2">
    <source>
        <dbReference type="ARBA" id="ARBA00012669"/>
    </source>
</evidence>
<feature type="binding site" evidence="10">
    <location>
        <position position="219"/>
    </location>
    <ligand>
        <name>iminosuccinate</name>
        <dbReference type="ChEBI" id="CHEBI:77875"/>
    </ligand>
</feature>
<dbReference type="GO" id="GO:0046872">
    <property type="term" value="F:metal ion binding"/>
    <property type="evidence" value="ECO:0007669"/>
    <property type="project" value="UniProtKB-KW"/>
</dbReference>
<protein>
    <recommendedName>
        <fullName evidence="2 10">Quinolinate synthase</fullName>
        <ecNumber evidence="2 10">2.5.1.72</ecNumber>
    </recommendedName>
</protein>
<dbReference type="EC" id="2.5.1.72" evidence="2 10"/>
<keyword evidence="4 10" id="KW-0963">Cytoplasm</keyword>
<dbReference type="AlphaFoldDB" id="A0A1F7EZU4"/>
<feature type="binding site" evidence="10">
    <location>
        <position position="90"/>
    </location>
    <ligand>
        <name>[4Fe-4S] cluster</name>
        <dbReference type="ChEBI" id="CHEBI:49883"/>
    </ligand>
</feature>
<feature type="binding site" evidence="10">
    <location>
        <position position="44"/>
    </location>
    <ligand>
        <name>iminosuccinate</name>
        <dbReference type="ChEBI" id="CHEBI:77875"/>
    </ligand>
</feature>
<comment type="cofactor">
    <cofactor evidence="10">
        <name>[4Fe-4S] cluster</name>
        <dbReference type="ChEBI" id="CHEBI:49883"/>
    </cofactor>
    <text evidence="10">Binds 1 [4Fe-4S] cluster per subunit.</text>
</comment>
<evidence type="ECO:0000256" key="8">
    <source>
        <dbReference type="ARBA" id="ARBA00023004"/>
    </source>
</evidence>
<evidence type="ECO:0000256" key="1">
    <source>
        <dbReference type="ARBA" id="ARBA00005065"/>
    </source>
</evidence>
<dbReference type="UniPathway" id="UPA00253">
    <property type="reaction ID" value="UER00327"/>
</dbReference>
<evidence type="ECO:0000313" key="12">
    <source>
        <dbReference type="Proteomes" id="UP000179243"/>
    </source>
</evidence>
<proteinExistence type="inferred from homology"/>
<comment type="caution">
    <text evidence="11">The sequence shown here is derived from an EMBL/GenBank/DDBJ whole genome shotgun (WGS) entry which is preliminary data.</text>
</comment>
<evidence type="ECO:0000256" key="5">
    <source>
        <dbReference type="ARBA" id="ARBA00022642"/>
    </source>
</evidence>
<feature type="binding site" evidence="10">
    <location>
        <begin position="116"/>
        <end position="118"/>
    </location>
    <ligand>
        <name>iminosuccinate</name>
        <dbReference type="ChEBI" id="CHEBI:77875"/>
    </ligand>
</feature>
<feature type="binding site" evidence="10">
    <location>
        <position position="176"/>
    </location>
    <ligand>
        <name>[4Fe-4S] cluster</name>
        <dbReference type="ChEBI" id="CHEBI:49883"/>
    </ligand>
</feature>
<evidence type="ECO:0000256" key="4">
    <source>
        <dbReference type="ARBA" id="ARBA00022490"/>
    </source>
</evidence>
<comment type="subcellular location">
    <subcellularLocation>
        <location evidence="10">Cytoplasm</location>
    </subcellularLocation>
</comment>
<dbReference type="GO" id="GO:0008987">
    <property type="term" value="F:quinolinate synthetase A activity"/>
    <property type="evidence" value="ECO:0007669"/>
    <property type="project" value="UniProtKB-UniRule"/>
</dbReference>
<dbReference type="GO" id="GO:0034628">
    <property type="term" value="P:'de novo' NAD+ biosynthetic process from L-aspartate"/>
    <property type="evidence" value="ECO:0007669"/>
    <property type="project" value="TreeGrafter"/>
</dbReference>
<sequence length="306" mass="34130">MIAGSLVDIREEIVRLKNKKRAIILAHNYQRDEIQEIADYTGDSLGLSKKAASIQDKELIVFCGVYFMAETAKILSPDKKVIIPDRGAGCPMADMITAQQVREFRNKYPGSVVVCYVNSTAEVKAESDMCCTSANAVQVVLSLPADKTILFVPDRYLGDFVRKKTSRNIVCWKGFCPTHARVTRDMVLAARKKHPNAVVLVHPECTEDVVDAADEAMSTGQMIAYVKKSGRTEFIIGTEKGILYQLKKENPRKDFYLVGKDVICPNMKKIDLQKLLVSLQEEQDEVVVAPAIMERARKAISAMLLL</sequence>
<dbReference type="InterPro" id="IPR036094">
    <property type="entry name" value="NadA_sf"/>
</dbReference>
<name>A0A1F7EZU4_UNCRA</name>
<reference evidence="11 12" key="1">
    <citation type="journal article" date="2016" name="Nat. Commun.">
        <title>Thousands of microbial genomes shed light on interconnected biogeochemical processes in an aquifer system.</title>
        <authorList>
            <person name="Anantharaman K."/>
            <person name="Brown C.T."/>
            <person name="Hug L.A."/>
            <person name="Sharon I."/>
            <person name="Castelle C.J."/>
            <person name="Probst A.J."/>
            <person name="Thomas B.C."/>
            <person name="Singh A."/>
            <person name="Wilkins M.J."/>
            <person name="Karaoz U."/>
            <person name="Brodie E.L."/>
            <person name="Williams K.H."/>
            <person name="Hubbard S.S."/>
            <person name="Banfield J.F."/>
        </authorList>
    </citation>
    <scope>NUCLEOTIDE SEQUENCE [LARGE SCALE GENOMIC DNA]</scope>
</reference>
<dbReference type="GO" id="GO:0005737">
    <property type="term" value="C:cytoplasm"/>
    <property type="evidence" value="ECO:0007669"/>
    <property type="project" value="UniProtKB-SubCell"/>
</dbReference>
<comment type="similarity">
    <text evidence="10">Belongs to the quinolinate synthase family. Type 2 subfamily.</text>
</comment>
<dbReference type="InterPro" id="IPR003473">
    <property type="entry name" value="NadA"/>
</dbReference>
<evidence type="ECO:0000256" key="10">
    <source>
        <dbReference type="HAMAP-Rule" id="MF_00568"/>
    </source>
</evidence>
<dbReference type="InterPro" id="IPR023066">
    <property type="entry name" value="Quinolinate_synth_type2"/>
</dbReference>
<keyword evidence="7 10" id="KW-0479">Metal-binding</keyword>
<feature type="binding site" evidence="10">
    <location>
        <begin position="202"/>
        <end position="204"/>
    </location>
    <ligand>
        <name>iminosuccinate</name>
        <dbReference type="ChEBI" id="CHEBI:77875"/>
    </ligand>
</feature>
<comment type="function">
    <text evidence="10">Catalyzes the condensation of iminoaspartate with dihydroxyacetone phosphate to form quinolinate.</text>
</comment>
<comment type="pathway">
    <text evidence="1 10">Cofactor biosynthesis; NAD(+) biosynthesis; quinolinate from iminoaspartate: step 1/1.</text>
</comment>
<comment type="catalytic activity">
    <reaction evidence="10">
        <text>iminosuccinate + dihydroxyacetone phosphate = quinolinate + phosphate + 2 H2O + H(+)</text>
        <dbReference type="Rhea" id="RHEA:25888"/>
        <dbReference type="ChEBI" id="CHEBI:15377"/>
        <dbReference type="ChEBI" id="CHEBI:15378"/>
        <dbReference type="ChEBI" id="CHEBI:29959"/>
        <dbReference type="ChEBI" id="CHEBI:43474"/>
        <dbReference type="ChEBI" id="CHEBI:57642"/>
        <dbReference type="ChEBI" id="CHEBI:77875"/>
        <dbReference type="EC" id="2.5.1.72"/>
    </reaction>
</comment>
<dbReference type="NCBIfam" id="NF006878">
    <property type="entry name" value="PRK09375.1-2"/>
    <property type="match status" value="1"/>
</dbReference>
<dbReference type="PANTHER" id="PTHR30573:SF0">
    <property type="entry name" value="QUINOLINATE SYNTHASE, CHLOROPLASTIC"/>
    <property type="match status" value="1"/>
</dbReference>
<dbReference type="HAMAP" id="MF_00568">
    <property type="entry name" value="NadA_type2"/>
    <property type="match status" value="1"/>
</dbReference>
<keyword evidence="9 10" id="KW-0411">Iron-sulfur</keyword>
<organism evidence="11 12">
    <name type="scientific">Candidatus Raymondbacteria bacterium RIFOXYD12_FULL_49_13</name>
    <dbReference type="NCBI Taxonomy" id="1817890"/>
    <lineage>
        <taxon>Bacteria</taxon>
        <taxon>Raymondiibacteriota</taxon>
    </lineage>
</organism>
<evidence type="ECO:0000256" key="9">
    <source>
        <dbReference type="ARBA" id="ARBA00023014"/>
    </source>
</evidence>
<accession>A0A1F7EZU4</accession>
<dbReference type="NCBIfam" id="TIGR00550">
    <property type="entry name" value="nadA"/>
    <property type="match status" value="1"/>
</dbReference>
<evidence type="ECO:0000256" key="3">
    <source>
        <dbReference type="ARBA" id="ARBA00022485"/>
    </source>
</evidence>
<evidence type="ECO:0000313" key="11">
    <source>
        <dbReference type="EMBL" id="OGJ99919.1"/>
    </source>
</evidence>
<keyword evidence="6 10" id="KW-0808">Transferase</keyword>
<dbReference type="GO" id="GO:0051539">
    <property type="term" value="F:4 iron, 4 sulfur cluster binding"/>
    <property type="evidence" value="ECO:0007669"/>
    <property type="project" value="UniProtKB-KW"/>
</dbReference>
<dbReference type="NCBIfam" id="NF006879">
    <property type="entry name" value="PRK09375.1-4"/>
    <property type="match status" value="1"/>
</dbReference>
<keyword evidence="3 10" id="KW-0004">4Fe-4S</keyword>
<dbReference type="PANTHER" id="PTHR30573">
    <property type="entry name" value="QUINOLINATE SYNTHETASE A"/>
    <property type="match status" value="1"/>
</dbReference>
<keyword evidence="5 10" id="KW-0662">Pyridine nucleotide biosynthesis</keyword>
<evidence type="ECO:0000256" key="7">
    <source>
        <dbReference type="ARBA" id="ARBA00022723"/>
    </source>
</evidence>
<feature type="binding site" evidence="10">
    <location>
        <position position="133"/>
    </location>
    <ligand>
        <name>iminosuccinate</name>
        <dbReference type="ChEBI" id="CHEBI:77875"/>
    </ligand>
</feature>
<dbReference type="EMBL" id="MFYX01000157">
    <property type="protein sequence ID" value="OGJ99919.1"/>
    <property type="molecule type" value="Genomic_DNA"/>
</dbReference>
<keyword evidence="8 10" id="KW-0408">Iron</keyword>
<feature type="binding site" evidence="10">
    <location>
        <position position="264"/>
    </location>
    <ligand>
        <name>[4Fe-4S] cluster</name>
        <dbReference type="ChEBI" id="CHEBI:49883"/>
    </ligand>
</feature>
<dbReference type="FunFam" id="3.40.50.10800:FF:000003">
    <property type="entry name" value="Quinolinate synthase A"/>
    <property type="match status" value="1"/>
</dbReference>
<evidence type="ECO:0000256" key="6">
    <source>
        <dbReference type="ARBA" id="ARBA00022679"/>
    </source>
</evidence>
<dbReference type="SUPFAM" id="SSF142754">
    <property type="entry name" value="NadA-like"/>
    <property type="match status" value="1"/>
</dbReference>
<dbReference type="Proteomes" id="UP000179243">
    <property type="component" value="Unassembled WGS sequence"/>
</dbReference>
<feature type="binding site" evidence="10">
    <location>
        <position position="27"/>
    </location>
    <ligand>
        <name>iminosuccinate</name>
        <dbReference type="ChEBI" id="CHEBI:77875"/>
    </ligand>
</feature>
<gene>
    <name evidence="10" type="primary">nadA</name>
    <name evidence="11" type="ORF">A2519_00245</name>
</gene>
<dbReference type="Gene3D" id="3.40.50.10800">
    <property type="entry name" value="NadA-like"/>
    <property type="match status" value="3"/>
</dbReference>
<dbReference type="Pfam" id="PF02445">
    <property type="entry name" value="NadA"/>
    <property type="match status" value="1"/>
</dbReference>